<evidence type="ECO:0000313" key="3">
    <source>
        <dbReference type="Proteomes" id="UP000051036"/>
    </source>
</evidence>
<proteinExistence type="predicted"/>
<feature type="domain" description="DUF4422" evidence="1">
    <location>
        <begin position="2"/>
        <end position="194"/>
    </location>
</feature>
<dbReference type="Pfam" id="PF14393">
    <property type="entry name" value="DUF4422"/>
    <property type="match status" value="1"/>
</dbReference>
<gene>
    <name evidence="2" type="ORF">FC46_GL001501</name>
</gene>
<organism evidence="2 3">
    <name type="scientific">Lactobacillus kalixensis DSM 16043</name>
    <dbReference type="NCBI Taxonomy" id="1423763"/>
    <lineage>
        <taxon>Bacteria</taxon>
        <taxon>Bacillati</taxon>
        <taxon>Bacillota</taxon>
        <taxon>Bacilli</taxon>
        <taxon>Lactobacillales</taxon>
        <taxon>Lactobacillaceae</taxon>
        <taxon>Lactobacillus</taxon>
    </lineage>
</organism>
<reference evidence="2 3" key="1">
    <citation type="journal article" date="2015" name="Genome Announc.">
        <title>Expanding the biotechnology potential of lactobacilli through comparative genomics of 213 strains and associated genera.</title>
        <authorList>
            <person name="Sun Z."/>
            <person name="Harris H.M."/>
            <person name="McCann A."/>
            <person name="Guo C."/>
            <person name="Argimon S."/>
            <person name="Zhang W."/>
            <person name="Yang X."/>
            <person name="Jeffery I.B."/>
            <person name="Cooney J.C."/>
            <person name="Kagawa T.F."/>
            <person name="Liu W."/>
            <person name="Song Y."/>
            <person name="Salvetti E."/>
            <person name="Wrobel A."/>
            <person name="Rasinkangas P."/>
            <person name="Parkhill J."/>
            <person name="Rea M.C."/>
            <person name="O'Sullivan O."/>
            <person name="Ritari J."/>
            <person name="Douillard F.P."/>
            <person name="Paul Ross R."/>
            <person name="Yang R."/>
            <person name="Briner A.E."/>
            <person name="Felis G.E."/>
            <person name="de Vos W.M."/>
            <person name="Barrangou R."/>
            <person name="Klaenhammer T.R."/>
            <person name="Caufield P.W."/>
            <person name="Cui Y."/>
            <person name="Zhang H."/>
            <person name="O'Toole P.W."/>
        </authorList>
    </citation>
    <scope>NUCLEOTIDE SEQUENCE [LARGE SCALE GENOMIC DNA]</scope>
    <source>
        <strain evidence="2 3">DSM 16043</strain>
    </source>
</reference>
<comment type="caution">
    <text evidence="2">The sequence shown here is derived from an EMBL/GenBank/DDBJ whole genome shotgun (WGS) entry which is preliminary data.</text>
</comment>
<dbReference type="Proteomes" id="UP000051036">
    <property type="component" value="Unassembled WGS sequence"/>
</dbReference>
<dbReference type="EMBL" id="AZFM01000005">
    <property type="protein sequence ID" value="KRL90891.1"/>
    <property type="molecule type" value="Genomic_DNA"/>
</dbReference>
<dbReference type="PATRIC" id="fig|1423763.3.peg.1525"/>
<keyword evidence="3" id="KW-1185">Reference proteome</keyword>
<evidence type="ECO:0000259" key="1">
    <source>
        <dbReference type="Pfam" id="PF14393"/>
    </source>
</evidence>
<sequence>MGAALGNKGNADSLKDDTGNNISSKNKSFCELTGIYWIWKNSTSDIIGLDHYRRFFVKSENALNLLSENDIKEILARYDIIMPKRNPNVFSNKTAAQFFGDQHDPLVWTLCRDYIKENFPTYLSDFDWFSREKTGYVFNMFIGRKEVLDEYFEWLFQILNALEKEVDLSIYDDYNKRMYGFVAERLINVWVHHKNLKVKEVPVYMTDKPSLKEKMKSKIISLNKKIAQI</sequence>
<evidence type="ECO:0000313" key="2">
    <source>
        <dbReference type="EMBL" id="KRL90891.1"/>
    </source>
</evidence>
<accession>A0A0R1UMQ2</accession>
<dbReference type="STRING" id="1423763.FC46_GL001501"/>
<dbReference type="InterPro" id="IPR025536">
    <property type="entry name" value="DUF4422"/>
</dbReference>
<name>A0A0R1UMQ2_9LACO</name>
<protein>
    <submittedName>
        <fullName evidence="2">Capsular biosynthesis protein</fullName>
    </submittedName>
</protein>
<dbReference type="AlphaFoldDB" id="A0A0R1UMQ2"/>